<dbReference type="SMART" id="SM00382">
    <property type="entry name" value="AAA"/>
    <property type="match status" value="1"/>
</dbReference>
<dbReference type="PANTHER" id="PTHR43158">
    <property type="entry name" value="SKFA PEPTIDE EXPORT ATP-BINDING PROTEIN SKFE"/>
    <property type="match status" value="1"/>
</dbReference>
<dbReference type="GO" id="GO:0005524">
    <property type="term" value="F:ATP binding"/>
    <property type="evidence" value="ECO:0007669"/>
    <property type="project" value="UniProtKB-KW"/>
</dbReference>
<dbReference type="InterPro" id="IPR027417">
    <property type="entry name" value="P-loop_NTPase"/>
</dbReference>
<evidence type="ECO:0000256" key="1">
    <source>
        <dbReference type="ARBA" id="ARBA00022741"/>
    </source>
</evidence>
<keyword evidence="2 4" id="KW-0067">ATP-binding</keyword>
<proteinExistence type="predicted"/>
<dbReference type="SUPFAM" id="SSF52540">
    <property type="entry name" value="P-loop containing nucleoside triphosphate hydrolases"/>
    <property type="match status" value="1"/>
</dbReference>
<dbReference type="InterPro" id="IPR003439">
    <property type="entry name" value="ABC_transporter-like_ATP-bd"/>
</dbReference>
<evidence type="ECO:0000259" key="3">
    <source>
        <dbReference type="PROSITE" id="PS50893"/>
    </source>
</evidence>
<keyword evidence="5" id="KW-1185">Reference proteome</keyword>
<reference evidence="5" key="1">
    <citation type="journal article" date="2019" name="Int. J. Syst. Evol. Microbiol.">
        <title>The Global Catalogue of Microorganisms (GCM) 10K type strain sequencing project: providing services to taxonomists for standard genome sequencing and annotation.</title>
        <authorList>
            <consortium name="The Broad Institute Genomics Platform"/>
            <consortium name="The Broad Institute Genome Sequencing Center for Infectious Disease"/>
            <person name="Wu L."/>
            <person name="Ma J."/>
        </authorList>
    </citation>
    <scope>NUCLEOTIDE SEQUENCE [LARGE SCALE GENOMIC DNA]</scope>
    <source>
        <strain evidence="5">KCTC 42585</strain>
    </source>
</reference>
<dbReference type="PROSITE" id="PS50893">
    <property type="entry name" value="ABC_TRANSPORTER_2"/>
    <property type="match status" value="1"/>
</dbReference>
<comment type="caution">
    <text evidence="4">The sequence shown here is derived from an EMBL/GenBank/DDBJ whole genome shotgun (WGS) entry which is preliminary data.</text>
</comment>
<gene>
    <name evidence="4" type="ORF">ACFSTG_06700</name>
</gene>
<dbReference type="Pfam" id="PF00005">
    <property type="entry name" value="ABC_tran"/>
    <property type="match status" value="1"/>
</dbReference>
<sequence>MRLLEVSEVNKAFGKRQILDNVSFGCKRGELFGLFGRNGSGKSTLLKATMGTLKVDSISLSIDRKAINPSEIIPQQKIGYLPQDTFLPKEMKVRDIIPLVFPKGEEQDKIFYSAGISAFDSKKVGKISAGQLKYLELLLLAHLPHPFLLLDEPFSMVEPHYIEKIKELLLSLKATKGLVITDHYYLDVLELADRSMVLKNGKLFGIENEQDLAAHDYLKAKKQ</sequence>
<evidence type="ECO:0000313" key="4">
    <source>
        <dbReference type="EMBL" id="MFD2517576.1"/>
    </source>
</evidence>
<evidence type="ECO:0000256" key="2">
    <source>
        <dbReference type="ARBA" id="ARBA00022840"/>
    </source>
</evidence>
<dbReference type="Gene3D" id="3.40.50.300">
    <property type="entry name" value="P-loop containing nucleotide triphosphate hydrolases"/>
    <property type="match status" value="1"/>
</dbReference>
<accession>A0ABW5IVU9</accession>
<protein>
    <submittedName>
        <fullName evidence="4">ATP-binding cassette domain-containing protein</fullName>
    </submittedName>
</protein>
<keyword evidence="1" id="KW-0547">Nucleotide-binding</keyword>
<dbReference type="RefSeq" id="WP_380750001.1">
    <property type="nucleotide sequence ID" value="NZ_JBHULT010000006.1"/>
</dbReference>
<dbReference type="Proteomes" id="UP001597468">
    <property type="component" value="Unassembled WGS sequence"/>
</dbReference>
<dbReference type="EMBL" id="JBHULT010000006">
    <property type="protein sequence ID" value="MFD2517576.1"/>
    <property type="molecule type" value="Genomic_DNA"/>
</dbReference>
<dbReference type="PANTHER" id="PTHR43158:SF2">
    <property type="entry name" value="SKFA PEPTIDE EXPORT ATP-BINDING PROTEIN SKFE"/>
    <property type="match status" value="1"/>
</dbReference>
<dbReference type="InterPro" id="IPR003593">
    <property type="entry name" value="AAA+_ATPase"/>
</dbReference>
<feature type="domain" description="ABC transporter" evidence="3">
    <location>
        <begin position="4"/>
        <end position="222"/>
    </location>
</feature>
<organism evidence="4 5">
    <name type="scientific">Salinimicrobium flavum</name>
    <dbReference type="NCBI Taxonomy" id="1737065"/>
    <lineage>
        <taxon>Bacteria</taxon>
        <taxon>Pseudomonadati</taxon>
        <taxon>Bacteroidota</taxon>
        <taxon>Flavobacteriia</taxon>
        <taxon>Flavobacteriales</taxon>
        <taxon>Flavobacteriaceae</taxon>
        <taxon>Salinimicrobium</taxon>
    </lineage>
</organism>
<name>A0ABW5IVU9_9FLAO</name>
<evidence type="ECO:0000313" key="5">
    <source>
        <dbReference type="Proteomes" id="UP001597468"/>
    </source>
</evidence>